<name>A0A1J8Q4T7_9AGAM</name>
<evidence type="ECO:0000313" key="2">
    <source>
        <dbReference type="Proteomes" id="UP000183567"/>
    </source>
</evidence>
<dbReference type="EMBL" id="LVVM01006346">
    <property type="protein sequence ID" value="OJA08304.1"/>
    <property type="molecule type" value="Genomic_DNA"/>
</dbReference>
<gene>
    <name evidence="1" type="ORF">AZE42_07573</name>
</gene>
<protein>
    <submittedName>
        <fullName evidence="1">Uncharacterized protein</fullName>
    </submittedName>
</protein>
<feature type="non-terminal residue" evidence="1">
    <location>
        <position position="13"/>
    </location>
</feature>
<accession>A0A1J8Q4T7</accession>
<proteinExistence type="predicted"/>
<sequence length="13" mass="1467">TSRTSLSPSLVYR</sequence>
<reference evidence="1 2" key="1">
    <citation type="submission" date="2016-03" db="EMBL/GenBank/DDBJ databases">
        <title>Comparative genomics of the ectomycorrhizal sister species Rhizopogon vinicolor and Rhizopogon vesiculosus (Basidiomycota: Boletales) reveals a divergence of the mating type B locus.</title>
        <authorList>
            <person name="Mujic A.B."/>
            <person name="Kuo A."/>
            <person name="Tritt A."/>
            <person name="Lipzen A."/>
            <person name="Chen C."/>
            <person name="Johnson J."/>
            <person name="Sharma A."/>
            <person name="Barry K."/>
            <person name="Grigoriev I.V."/>
            <person name="Spatafora J.W."/>
        </authorList>
    </citation>
    <scope>NUCLEOTIDE SEQUENCE [LARGE SCALE GENOMIC DNA]</scope>
    <source>
        <strain evidence="1 2">AM-OR11-056</strain>
    </source>
</reference>
<organism evidence="1 2">
    <name type="scientific">Rhizopogon vesiculosus</name>
    <dbReference type="NCBI Taxonomy" id="180088"/>
    <lineage>
        <taxon>Eukaryota</taxon>
        <taxon>Fungi</taxon>
        <taxon>Dikarya</taxon>
        <taxon>Basidiomycota</taxon>
        <taxon>Agaricomycotina</taxon>
        <taxon>Agaricomycetes</taxon>
        <taxon>Agaricomycetidae</taxon>
        <taxon>Boletales</taxon>
        <taxon>Suillineae</taxon>
        <taxon>Rhizopogonaceae</taxon>
        <taxon>Rhizopogon</taxon>
    </lineage>
</organism>
<keyword evidence="2" id="KW-1185">Reference proteome</keyword>
<feature type="non-terminal residue" evidence="1">
    <location>
        <position position="1"/>
    </location>
</feature>
<evidence type="ECO:0000313" key="1">
    <source>
        <dbReference type="EMBL" id="OJA08304.1"/>
    </source>
</evidence>
<dbReference type="Proteomes" id="UP000183567">
    <property type="component" value="Unassembled WGS sequence"/>
</dbReference>
<comment type="caution">
    <text evidence="1">The sequence shown here is derived from an EMBL/GenBank/DDBJ whole genome shotgun (WGS) entry which is preliminary data.</text>
</comment>